<proteinExistence type="predicted"/>
<dbReference type="AlphaFoldDB" id="A0AA36GMR9"/>
<dbReference type="Proteomes" id="UP001176961">
    <property type="component" value="Unassembled WGS sequence"/>
</dbReference>
<evidence type="ECO:0000313" key="1">
    <source>
        <dbReference type="EMBL" id="CAJ0594928.1"/>
    </source>
</evidence>
<evidence type="ECO:0000313" key="2">
    <source>
        <dbReference type="Proteomes" id="UP001176961"/>
    </source>
</evidence>
<name>A0AA36GMR9_CYLNA</name>
<organism evidence="1 2">
    <name type="scientific">Cylicocyclus nassatus</name>
    <name type="common">Nematode worm</name>
    <dbReference type="NCBI Taxonomy" id="53992"/>
    <lineage>
        <taxon>Eukaryota</taxon>
        <taxon>Metazoa</taxon>
        <taxon>Ecdysozoa</taxon>
        <taxon>Nematoda</taxon>
        <taxon>Chromadorea</taxon>
        <taxon>Rhabditida</taxon>
        <taxon>Rhabditina</taxon>
        <taxon>Rhabditomorpha</taxon>
        <taxon>Strongyloidea</taxon>
        <taxon>Strongylidae</taxon>
        <taxon>Cylicocyclus</taxon>
    </lineage>
</organism>
<gene>
    <name evidence="1" type="ORF">CYNAS_LOCUS6911</name>
</gene>
<keyword evidence="2" id="KW-1185">Reference proteome</keyword>
<sequence length="100" mass="11142">MLPTKLDSSIQFLASATTRRAVVVCHHQEEECEDVRAHFCTAEGRDGKVLSLVDPLLSEDDNPAVLPSDEVGVVTVVVHEVLVEKDKLHLDIHFDIRLRS</sequence>
<accession>A0AA36GMR9</accession>
<reference evidence="1" key="1">
    <citation type="submission" date="2023-07" db="EMBL/GenBank/DDBJ databases">
        <authorList>
            <consortium name="CYATHOMIX"/>
        </authorList>
    </citation>
    <scope>NUCLEOTIDE SEQUENCE</scope>
    <source>
        <strain evidence="1">N/A</strain>
    </source>
</reference>
<comment type="caution">
    <text evidence="1">The sequence shown here is derived from an EMBL/GenBank/DDBJ whole genome shotgun (WGS) entry which is preliminary data.</text>
</comment>
<protein>
    <submittedName>
        <fullName evidence="1">Uncharacterized protein</fullName>
    </submittedName>
</protein>
<dbReference type="EMBL" id="CATQJL010000112">
    <property type="protein sequence ID" value="CAJ0594928.1"/>
    <property type="molecule type" value="Genomic_DNA"/>
</dbReference>